<keyword evidence="13" id="KW-0689">Ribosomal protein</keyword>
<evidence type="ECO:0000256" key="13">
    <source>
        <dbReference type="ARBA" id="ARBA00022980"/>
    </source>
</evidence>
<dbReference type="PANTHER" id="PTHR12010:SF26">
    <property type="entry name" value="SMALL RIBOSOMAL SUBUNIT PROTEIN US14"/>
    <property type="match status" value="1"/>
</dbReference>
<reference evidence="22" key="1">
    <citation type="submission" date="2023-06" db="EMBL/GenBank/DDBJ databases">
        <title>Reference genome for the Northern bat (Eptesicus nilssonii), a most northern bat species.</title>
        <authorList>
            <person name="Laine V.N."/>
            <person name="Pulliainen A.T."/>
            <person name="Lilley T.M."/>
        </authorList>
    </citation>
    <scope>NUCLEOTIDE SEQUENCE</scope>
    <source>
        <strain evidence="22">BLF_Eptnil</strain>
        <tissue evidence="22">Kidney</tissue>
    </source>
</reference>
<dbReference type="Gene3D" id="1.10.8.50">
    <property type="match status" value="1"/>
</dbReference>
<evidence type="ECO:0000256" key="21">
    <source>
        <dbReference type="ARBA" id="ARBA00045746"/>
    </source>
</evidence>
<evidence type="ECO:0000256" key="10">
    <source>
        <dbReference type="ARBA" id="ARBA00022723"/>
    </source>
</evidence>
<evidence type="ECO:0000256" key="1">
    <source>
        <dbReference type="ARBA" id="ARBA00001947"/>
    </source>
</evidence>
<dbReference type="EMBL" id="JAULJE010000007">
    <property type="protein sequence ID" value="KAK1340964.1"/>
    <property type="molecule type" value="Genomic_DNA"/>
</dbReference>
<keyword evidence="23" id="KW-1185">Reference proteome</keyword>
<dbReference type="GO" id="GO:0002181">
    <property type="term" value="P:cytoplasmic translation"/>
    <property type="evidence" value="ECO:0007669"/>
    <property type="project" value="TreeGrafter"/>
</dbReference>
<evidence type="ECO:0000256" key="17">
    <source>
        <dbReference type="ARBA" id="ARBA00035166"/>
    </source>
</evidence>
<dbReference type="InterPro" id="IPR010979">
    <property type="entry name" value="Ribosomal_uS13-like_H2TH"/>
</dbReference>
<dbReference type="GO" id="GO:0008270">
    <property type="term" value="F:zinc ion binding"/>
    <property type="evidence" value="ECO:0007669"/>
    <property type="project" value="InterPro"/>
</dbReference>
<evidence type="ECO:0000313" key="22">
    <source>
        <dbReference type="EMBL" id="KAK1340964.1"/>
    </source>
</evidence>
<sequence length="161" mass="18735">MVLRKAHIDLSKRAGELTEGEVECVITIMRNPCQDKVPDWLLNRQKDMKDRKYSQVLANDVDNKLREDVEWLKKIQAHRVLCHSGVFVLEASTPRSGLLGRTVGIVSRMGHQQLYWRHPRKFGQGSRVCSNRHGLIRKYGLNMCRQCFRQYAKDIGFIKLD</sequence>
<comment type="subcellular location">
    <subcellularLocation>
        <location evidence="3">Cytoplasm</location>
        <location evidence="3">Cytosol</location>
    </subcellularLocation>
    <subcellularLocation>
        <location evidence="2">Rough endoplasmic reticulum</location>
    </subcellularLocation>
</comment>
<dbReference type="InterPro" id="IPR039744">
    <property type="entry name" value="RIbosomal_uS14_euk_arc"/>
</dbReference>
<dbReference type="PANTHER" id="PTHR12010">
    <property type="entry name" value="40S RIBOSOMAL PROTEIN S29"/>
    <property type="match status" value="1"/>
</dbReference>
<dbReference type="InterPro" id="IPR027437">
    <property type="entry name" value="Rbsml_uS13_C"/>
</dbReference>
<comment type="similarity">
    <text evidence="5">Belongs to the universal ribosomal protein uS14 family.</text>
</comment>
<evidence type="ECO:0000256" key="20">
    <source>
        <dbReference type="ARBA" id="ARBA00035468"/>
    </source>
</evidence>
<comment type="similarity">
    <text evidence="4">Belongs to the universal ribosomal protein uS13 family.</text>
</comment>
<dbReference type="NCBIfam" id="NF004424">
    <property type="entry name" value="PRK05766.1"/>
    <property type="match status" value="1"/>
</dbReference>
<evidence type="ECO:0000256" key="12">
    <source>
        <dbReference type="ARBA" id="ARBA00022833"/>
    </source>
</evidence>
<comment type="subunit">
    <text evidence="16">Component of the small ribosomal subunit.</text>
</comment>
<dbReference type="GO" id="GO:0022627">
    <property type="term" value="C:cytosolic small ribosomal subunit"/>
    <property type="evidence" value="ECO:0007669"/>
    <property type="project" value="TreeGrafter"/>
</dbReference>
<comment type="function">
    <text evidence="21">Component of the small ribosomal subunit. The ribosome is a large ribonucleoprotein complex responsible for the synthesis of proteins in the cell.</text>
</comment>
<evidence type="ECO:0000256" key="7">
    <source>
        <dbReference type="ARBA" id="ARBA00022481"/>
    </source>
</evidence>
<evidence type="ECO:0000256" key="5">
    <source>
        <dbReference type="ARBA" id="ARBA00009083"/>
    </source>
</evidence>
<dbReference type="InterPro" id="IPR018271">
    <property type="entry name" value="Ribosomal_uS14_CS"/>
</dbReference>
<comment type="cofactor">
    <cofactor evidence="1">
        <name>Zn(2+)</name>
        <dbReference type="ChEBI" id="CHEBI:29105"/>
    </cofactor>
</comment>
<dbReference type="Pfam" id="PF00253">
    <property type="entry name" value="Ribosomal_S14"/>
    <property type="match status" value="1"/>
</dbReference>
<evidence type="ECO:0000256" key="15">
    <source>
        <dbReference type="ARBA" id="ARBA00023274"/>
    </source>
</evidence>
<dbReference type="GO" id="GO:0005791">
    <property type="term" value="C:rough endoplasmic reticulum"/>
    <property type="evidence" value="ECO:0007669"/>
    <property type="project" value="UniProtKB-SubCell"/>
</dbReference>
<keyword evidence="8" id="KW-0963">Cytoplasm</keyword>
<proteinExistence type="inferred from homology"/>
<evidence type="ECO:0000256" key="3">
    <source>
        <dbReference type="ARBA" id="ARBA00004514"/>
    </source>
</evidence>
<evidence type="ECO:0000256" key="16">
    <source>
        <dbReference type="ARBA" id="ARBA00035021"/>
    </source>
</evidence>
<evidence type="ECO:0000256" key="9">
    <source>
        <dbReference type="ARBA" id="ARBA00022553"/>
    </source>
</evidence>
<dbReference type="GO" id="GO:0003735">
    <property type="term" value="F:structural constituent of ribosome"/>
    <property type="evidence" value="ECO:0007669"/>
    <property type="project" value="InterPro"/>
</dbReference>
<evidence type="ECO:0000256" key="6">
    <source>
        <dbReference type="ARBA" id="ARBA00011542"/>
    </source>
</evidence>
<comment type="subunit">
    <text evidence="6">Component of the 40S small ribosomal subunit.</text>
</comment>
<name>A0AA40LRG2_CNENI</name>
<dbReference type="Pfam" id="PF00416">
    <property type="entry name" value="Ribosomal_S13"/>
    <property type="match status" value="1"/>
</dbReference>
<evidence type="ECO:0000313" key="23">
    <source>
        <dbReference type="Proteomes" id="UP001177744"/>
    </source>
</evidence>
<keyword evidence="9" id="KW-0597">Phosphoprotein</keyword>
<evidence type="ECO:0000256" key="14">
    <source>
        <dbReference type="ARBA" id="ARBA00022990"/>
    </source>
</evidence>
<keyword evidence="7" id="KW-0488">Methylation</keyword>
<evidence type="ECO:0000256" key="2">
    <source>
        <dbReference type="ARBA" id="ARBA00004427"/>
    </source>
</evidence>
<keyword evidence="14" id="KW-0007">Acetylation</keyword>
<evidence type="ECO:0000256" key="18">
    <source>
        <dbReference type="ARBA" id="ARBA00035167"/>
    </source>
</evidence>
<evidence type="ECO:0000256" key="8">
    <source>
        <dbReference type="ARBA" id="ARBA00022490"/>
    </source>
</evidence>
<organism evidence="22 23">
    <name type="scientific">Cnephaeus nilssonii</name>
    <name type="common">Northern bat</name>
    <name type="synonym">Eptesicus nilssonii</name>
    <dbReference type="NCBI Taxonomy" id="3371016"/>
    <lineage>
        <taxon>Eukaryota</taxon>
        <taxon>Metazoa</taxon>
        <taxon>Chordata</taxon>
        <taxon>Craniata</taxon>
        <taxon>Vertebrata</taxon>
        <taxon>Euteleostomi</taxon>
        <taxon>Mammalia</taxon>
        <taxon>Eutheria</taxon>
        <taxon>Laurasiatheria</taxon>
        <taxon>Chiroptera</taxon>
        <taxon>Yangochiroptera</taxon>
        <taxon>Vespertilionidae</taxon>
        <taxon>Cnephaeus</taxon>
    </lineage>
</organism>
<dbReference type="InterPro" id="IPR043140">
    <property type="entry name" value="Ribosomal_uS14_sf"/>
</dbReference>
<dbReference type="Gene3D" id="4.10.910.10">
    <property type="entry name" value="30s ribosomal protein s13, domain 2"/>
    <property type="match status" value="1"/>
</dbReference>
<dbReference type="AlphaFoldDB" id="A0AA40LRG2"/>
<accession>A0AA40LRG2</accession>
<dbReference type="PROSITE" id="PS00527">
    <property type="entry name" value="RIBOSOMAL_S14"/>
    <property type="match status" value="1"/>
</dbReference>
<keyword evidence="11" id="KW-0256">Endoplasmic reticulum</keyword>
<dbReference type="InterPro" id="IPR001209">
    <property type="entry name" value="Ribosomal_uS14"/>
</dbReference>
<dbReference type="InterPro" id="IPR001892">
    <property type="entry name" value="Ribosomal_uS13"/>
</dbReference>
<keyword evidence="12" id="KW-0862">Zinc</keyword>
<dbReference type="GO" id="GO:0003723">
    <property type="term" value="F:RNA binding"/>
    <property type="evidence" value="ECO:0007669"/>
    <property type="project" value="InterPro"/>
</dbReference>
<evidence type="ECO:0000256" key="4">
    <source>
        <dbReference type="ARBA" id="ARBA00008080"/>
    </source>
</evidence>
<comment type="caution">
    <text evidence="22">The sequence shown here is derived from an EMBL/GenBank/DDBJ whole genome shotgun (WGS) entry which is preliminary data.</text>
</comment>
<dbReference type="Gene3D" id="4.10.830.10">
    <property type="entry name" value="30s Ribosomal Protein S14, Chain N"/>
    <property type="match status" value="1"/>
</dbReference>
<keyword evidence="10" id="KW-0479">Metal-binding</keyword>
<evidence type="ECO:0000256" key="11">
    <source>
        <dbReference type="ARBA" id="ARBA00022824"/>
    </source>
</evidence>
<dbReference type="Proteomes" id="UP001177744">
    <property type="component" value="Unassembled WGS sequence"/>
</dbReference>
<gene>
    <name evidence="22" type="ORF">QTO34_017364</name>
</gene>
<protein>
    <recommendedName>
        <fullName evidence="17">Small ribosomal subunit protein uS13</fullName>
    </recommendedName>
    <alternativeName>
        <fullName evidence="20">40S ribosomal protein S18</fullName>
    </alternativeName>
    <alternativeName>
        <fullName evidence="19">40S ribosomal protein S29</fullName>
    </alternativeName>
    <alternativeName>
        <fullName evidence="18">Small ribosomal subunit protein uS14</fullName>
    </alternativeName>
</protein>
<dbReference type="FunFam" id="4.10.830.10:FF:000002">
    <property type="entry name" value="40S ribosomal protein S29"/>
    <property type="match status" value="1"/>
</dbReference>
<keyword evidence="15" id="KW-0687">Ribonucleoprotein</keyword>
<dbReference type="PROSITE" id="PS50159">
    <property type="entry name" value="RIBOSOMAL_S13_2"/>
    <property type="match status" value="1"/>
</dbReference>
<dbReference type="SUPFAM" id="SSF46946">
    <property type="entry name" value="S13-like H2TH domain"/>
    <property type="match status" value="1"/>
</dbReference>
<evidence type="ECO:0000256" key="19">
    <source>
        <dbReference type="ARBA" id="ARBA00035455"/>
    </source>
</evidence>